<dbReference type="Gene3D" id="1.20.120.1490">
    <property type="match status" value="1"/>
</dbReference>
<feature type="region of interest" description="Disordered" evidence="1">
    <location>
        <begin position="132"/>
        <end position="156"/>
    </location>
</feature>
<gene>
    <name evidence="3" type="ORF">CCALI_00846</name>
</gene>
<protein>
    <submittedName>
        <fullName evidence="3">P pilus assembly/Cpx signaling pathway,periplasmic inhibitor/zinc-resistance associated protein</fullName>
    </submittedName>
</protein>
<feature type="signal peptide" evidence="2">
    <location>
        <begin position="1"/>
        <end position="24"/>
    </location>
</feature>
<keyword evidence="4" id="KW-1185">Reference proteome</keyword>
<evidence type="ECO:0000256" key="1">
    <source>
        <dbReference type="SAM" id="MobiDB-lite"/>
    </source>
</evidence>
<dbReference type="KEGG" id="ccz:CCALI_00846"/>
<dbReference type="Proteomes" id="UP000014227">
    <property type="component" value="Chromosome I"/>
</dbReference>
<dbReference type="HOGENOM" id="CLU_1683454_0_0_0"/>
<dbReference type="RefSeq" id="WP_016482224.1">
    <property type="nucleotide sequence ID" value="NC_021487.1"/>
</dbReference>
<reference evidence="4" key="1">
    <citation type="submission" date="2013-03" db="EMBL/GenBank/DDBJ databases">
        <title>Genome sequence of Chthonomonas calidirosea, the first sequenced genome from the Armatimonadetes phylum (formally candidate division OP10).</title>
        <authorList>
            <person name="Lee K.C.Y."/>
            <person name="Morgan X.C."/>
            <person name="Dunfield P.F."/>
            <person name="Tamas I."/>
            <person name="Houghton K.M."/>
            <person name="Vyssotski M."/>
            <person name="Ryan J.L.J."/>
            <person name="Lagutin K."/>
            <person name="McDonald I.R."/>
            <person name="Stott M.B."/>
        </authorList>
    </citation>
    <scope>NUCLEOTIDE SEQUENCE [LARGE SCALE GENOMIC DNA]</scope>
    <source>
        <strain evidence="4">DSM 23976 / ICMP 18418 / T49</strain>
    </source>
</reference>
<organism evidence="3 4">
    <name type="scientific">Chthonomonas calidirosea (strain DSM 23976 / ICMP 18418 / T49)</name>
    <dbReference type="NCBI Taxonomy" id="1303518"/>
    <lineage>
        <taxon>Bacteria</taxon>
        <taxon>Bacillati</taxon>
        <taxon>Armatimonadota</taxon>
        <taxon>Chthonomonadia</taxon>
        <taxon>Chthonomonadales</taxon>
        <taxon>Chthonomonadaceae</taxon>
        <taxon>Chthonomonas</taxon>
    </lineage>
</organism>
<sequence>MNRRSFRNGLAVLAFTSLALLGFAAPNARALQGQPPAAPTGQQQRPNRRQNGFLQFLNSLNLTASQKQQIQDIMKKQREQMRQLRQDTSLTPQQRRQKFMQIRKNTDAAIRKVLNADQQKKFDEWLKQQEQNWRNRQRNRNRGQQNPNPSGGNNNN</sequence>
<dbReference type="EMBL" id="HF951689">
    <property type="protein sequence ID" value="CCW34669.1"/>
    <property type="molecule type" value="Genomic_DNA"/>
</dbReference>
<evidence type="ECO:0000313" key="3">
    <source>
        <dbReference type="EMBL" id="CCW34669.1"/>
    </source>
</evidence>
<feature type="compositionally biased region" description="Low complexity" evidence="1">
    <location>
        <begin position="142"/>
        <end position="156"/>
    </location>
</feature>
<name>S0EWB8_CHTCT</name>
<dbReference type="AlphaFoldDB" id="S0EWB8"/>
<feature type="chain" id="PRO_5004496449" evidence="2">
    <location>
        <begin position="25"/>
        <end position="156"/>
    </location>
</feature>
<evidence type="ECO:0000313" key="4">
    <source>
        <dbReference type="Proteomes" id="UP000014227"/>
    </source>
</evidence>
<evidence type="ECO:0000256" key="2">
    <source>
        <dbReference type="SAM" id="SignalP"/>
    </source>
</evidence>
<dbReference type="InParanoid" id="S0EWB8"/>
<dbReference type="STRING" id="454171.CP488_00310"/>
<proteinExistence type="predicted"/>
<keyword evidence="2" id="KW-0732">Signal</keyword>
<dbReference type="PATRIC" id="fig|1303518.3.peg.854"/>
<accession>S0EWB8</accession>